<dbReference type="GO" id="GO:0045892">
    <property type="term" value="P:negative regulation of DNA-templated transcription"/>
    <property type="evidence" value="ECO:0007669"/>
    <property type="project" value="UniProtKB-ARBA"/>
</dbReference>
<name>A0A326U8C2_THEHA</name>
<dbReference type="Proteomes" id="UP000248806">
    <property type="component" value="Unassembled WGS sequence"/>
</dbReference>
<keyword evidence="1" id="KW-0805">Transcription regulation</keyword>
<evidence type="ECO:0000313" key="6">
    <source>
        <dbReference type="EMBL" id="PZW30495.1"/>
    </source>
</evidence>
<gene>
    <name evidence="6" type="ORF">EI42_02466</name>
</gene>
<evidence type="ECO:0000256" key="3">
    <source>
        <dbReference type="ARBA" id="ARBA00023163"/>
    </source>
</evidence>
<accession>A0A326U8C2</accession>
<protein>
    <submittedName>
        <fullName evidence="6">TetR family transcriptional regulator</fullName>
    </submittedName>
</protein>
<dbReference type="RefSeq" id="WP_111322262.1">
    <property type="nucleotide sequence ID" value="NZ_BIFX01000001.1"/>
</dbReference>
<dbReference type="InterPro" id="IPR050109">
    <property type="entry name" value="HTH-type_TetR-like_transc_reg"/>
</dbReference>
<dbReference type="PROSITE" id="PS01081">
    <property type="entry name" value="HTH_TETR_1"/>
    <property type="match status" value="1"/>
</dbReference>
<evidence type="ECO:0000256" key="2">
    <source>
        <dbReference type="ARBA" id="ARBA00023125"/>
    </source>
</evidence>
<dbReference type="Gene3D" id="1.10.10.60">
    <property type="entry name" value="Homeodomain-like"/>
    <property type="match status" value="1"/>
</dbReference>
<dbReference type="InterPro" id="IPR023772">
    <property type="entry name" value="DNA-bd_HTH_TetR-type_CS"/>
</dbReference>
<dbReference type="Gene3D" id="1.10.357.10">
    <property type="entry name" value="Tetracycline Repressor, domain 2"/>
    <property type="match status" value="1"/>
</dbReference>
<dbReference type="AlphaFoldDB" id="A0A326U8C2"/>
<keyword evidence="7" id="KW-1185">Reference proteome</keyword>
<dbReference type="SUPFAM" id="SSF46689">
    <property type="entry name" value="Homeodomain-like"/>
    <property type="match status" value="1"/>
</dbReference>
<dbReference type="InterPro" id="IPR001647">
    <property type="entry name" value="HTH_TetR"/>
</dbReference>
<dbReference type="PANTHER" id="PTHR30055">
    <property type="entry name" value="HTH-TYPE TRANSCRIPTIONAL REGULATOR RUTR"/>
    <property type="match status" value="1"/>
</dbReference>
<reference evidence="6 7" key="1">
    <citation type="submission" date="2018-06" db="EMBL/GenBank/DDBJ databases">
        <title>Genomic Encyclopedia of Archaeal and Bacterial Type Strains, Phase II (KMG-II): from individual species to whole genera.</title>
        <authorList>
            <person name="Goeker M."/>
        </authorList>
    </citation>
    <scope>NUCLEOTIDE SEQUENCE [LARGE SCALE GENOMIC DNA]</scope>
    <source>
        <strain evidence="6 7">ATCC BAA-1881</strain>
    </source>
</reference>
<dbReference type="PROSITE" id="PS50977">
    <property type="entry name" value="HTH_TETR_2"/>
    <property type="match status" value="1"/>
</dbReference>
<evidence type="ECO:0000259" key="5">
    <source>
        <dbReference type="PROSITE" id="PS50977"/>
    </source>
</evidence>
<dbReference type="OrthoDB" id="9809994at2"/>
<keyword evidence="3" id="KW-0804">Transcription</keyword>
<dbReference type="GO" id="GO:0000976">
    <property type="term" value="F:transcription cis-regulatory region binding"/>
    <property type="evidence" value="ECO:0007669"/>
    <property type="project" value="TreeGrafter"/>
</dbReference>
<dbReference type="FunFam" id="1.10.10.60:FF:000141">
    <property type="entry name" value="TetR family transcriptional regulator"/>
    <property type="match status" value="1"/>
</dbReference>
<dbReference type="InterPro" id="IPR036271">
    <property type="entry name" value="Tet_transcr_reg_TetR-rel_C_sf"/>
</dbReference>
<evidence type="ECO:0000313" key="7">
    <source>
        <dbReference type="Proteomes" id="UP000248806"/>
    </source>
</evidence>
<dbReference type="EMBL" id="QKUF01000007">
    <property type="protein sequence ID" value="PZW30495.1"/>
    <property type="molecule type" value="Genomic_DNA"/>
</dbReference>
<proteinExistence type="predicted"/>
<dbReference type="SUPFAM" id="SSF48498">
    <property type="entry name" value="Tetracyclin repressor-like, C-terminal domain"/>
    <property type="match status" value="1"/>
</dbReference>
<dbReference type="PRINTS" id="PR00455">
    <property type="entry name" value="HTHTETR"/>
</dbReference>
<comment type="caution">
    <text evidence="6">The sequence shown here is derived from an EMBL/GenBank/DDBJ whole genome shotgun (WGS) entry which is preliminary data.</text>
</comment>
<dbReference type="GO" id="GO:0003700">
    <property type="term" value="F:DNA-binding transcription factor activity"/>
    <property type="evidence" value="ECO:0007669"/>
    <property type="project" value="TreeGrafter"/>
</dbReference>
<evidence type="ECO:0000256" key="1">
    <source>
        <dbReference type="ARBA" id="ARBA00023015"/>
    </source>
</evidence>
<evidence type="ECO:0000256" key="4">
    <source>
        <dbReference type="PROSITE-ProRule" id="PRU00335"/>
    </source>
</evidence>
<keyword evidence="2 4" id="KW-0238">DNA-binding</keyword>
<organism evidence="6 7">
    <name type="scientific">Thermosporothrix hazakensis</name>
    <dbReference type="NCBI Taxonomy" id="644383"/>
    <lineage>
        <taxon>Bacteria</taxon>
        <taxon>Bacillati</taxon>
        <taxon>Chloroflexota</taxon>
        <taxon>Ktedonobacteria</taxon>
        <taxon>Ktedonobacterales</taxon>
        <taxon>Thermosporotrichaceae</taxon>
        <taxon>Thermosporothrix</taxon>
    </lineage>
</organism>
<sequence length="214" mass="24292">MQHTSTSHRSLKEKQRQERERLILAAAEEVFTQKGYHEASVDEIAARVGIAKGTIYLHFSSKEEILAAIFARSMQKILSDIDLTLDADTTPQAKLEAILLQFYTGFYSRQMQLLYAIFHSPDSKRILMEKNEGNKTLQETWRALADRIAKVLEEGKANGSVDKDTPTNIMVSVFFSLTSPRSYERLIVEDHMTPEEVARYLARVYFKGVAAQGS</sequence>
<dbReference type="PANTHER" id="PTHR30055:SF200">
    <property type="entry name" value="HTH-TYPE TRANSCRIPTIONAL REPRESSOR BDCR"/>
    <property type="match status" value="1"/>
</dbReference>
<dbReference type="InterPro" id="IPR009057">
    <property type="entry name" value="Homeodomain-like_sf"/>
</dbReference>
<dbReference type="Pfam" id="PF00440">
    <property type="entry name" value="TetR_N"/>
    <property type="match status" value="1"/>
</dbReference>
<feature type="DNA-binding region" description="H-T-H motif" evidence="4">
    <location>
        <begin position="40"/>
        <end position="59"/>
    </location>
</feature>
<feature type="domain" description="HTH tetR-type" evidence="5">
    <location>
        <begin position="17"/>
        <end position="77"/>
    </location>
</feature>